<feature type="region of interest" description="Disordered" evidence="2">
    <location>
        <begin position="152"/>
        <end position="179"/>
    </location>
</feature>
<accession>A0A9P0D421</accession>
<keyword evidence="5" id="KW-1185">Reference proteome</keyword>
<feature type="compositionally biased region" description="Basic and acidic residues" evidence="2">
    <location>
        <begin position="70"/>
        <end position="106"/>
    </location>
</feature>
<feature type="region of interest" description="Disordered" evidence="2">
    <location>
        <begin position="1"/>
        <end position="48"/>
    </location>
</feature>
<keyword evidence="1" id="KW-0479">Metal-binding</keyword>
<dbReference type="Proteomes" id="UP001153636">
    <property type="component" value="Chromosome 5"/>
</dbReference>
<evidence type="ECO:0000256" key="1">
    <source>
        <dbReference type="PROSITE-ProRule" id="PRU00047"/>
    </source>
</evidence>
<gene>
    <name evidence="4" type="ORF">PSYICH_LOCUS11694</name>
</gene>
<dbReference type="PROSITE" id="PS50158">
    <property type="entry name" value="ZF_CCHC"/>
    <property type="match status" value="2"/>
</dbReference>
<protein>
    <recommendedName>
        <fullName evidence="3">CCHC-type domain-containing protein</fullName>
    </recommendedName>
</protein>
<dbReference type="InterPro" id="IPR036875">
    <property type="entry name" value="Znf_CCHC_sf"/>
</dbReference>
<name>A0A9P0D421_9CUCU</name>
<feature type="region of interest" description="Disordered" evidence="2">
    <location>
        <begin position="70"/>
        <end position="119"/>
    </location>
</feature>
<feature type="compositionally biased region" description="Basic and acidic residues" evidence="2">
    <location>
        <begin position="1"/>
        <end position="10"/>
    </location>
</feature>
<dbReference type="SUPFAM" id="SSF57756">
    <property type="entry name" value="Retrovirus zinc finger-like domains"/>
    <property type="match status" value="1"/>
</dbReference>
<dbReference type="InterPro" id="IPR001878">
    <property type="entry name" value="Znf_CCHC"/>
</dbReference>
<sequence>MEKTSVKKSETQGVTRPVPNREWPRGGGHKRSLRDTSRRPGVRRLIPASGALQGWTLISLATRGIYMEKLEQTQVEPKKNEEANDSDPFKRRDSLKRTPPLDRDQEASGGGEEFPSEEFSNITDILAENPTRSRSTSVPDFDSDIAKKLVEESEEIEQHQKRKRADITPDKDRKDNKRSGEVFKKHLERLFKQINLLNVVVKGAYKPKKEICDISRTMSLCARELQNEEFKTWLDEATDCIENAGMQAKKSCPEKQVESMPKREMSTIGTQVTESELEKELEISKNVMIATIKDTLREDKGFNEISQVLKEAWPEEVFKCTKIDDTNVSSLNKEGDIAVIVDPQNLKMDKTMGTLELILPELANLIKESDDKVDFILNSTKTINKNKEESEKVRAVYTVPWGTIDEETKSLEKLYTQVRSLKDAMEIHPTSSIHVVINGGMQNENPRKIFEYVFGGSNMDVIMMGTIPKEPTKRTFRPGPERMVVKCEGKSYADMLRDIKNKVNVNNMGLNIRNIKKTAKGDLMFELEGGKNEANILKDEIQKKVNATEIRVHKQETLIHINDLDAITQAEEILESIARVIGPENKKFVTVKSLRPNRNGGQAATVAVQGKDLAKRITHDGRIKIGWINCRLRERYSFMRCYRCLEYGHHTKECKGEDKANLCRNCGKESHKASDCKENPYCLTCKIEGHRNDQIKCPAFRALIEEKSAGVNKRRGPMAKSN</sequence>
<dbReference type="OrthoDB" id="6778510at2759"/>
<dbReference type="EMBL" id="OV651817">
    <property type="protein sequence ID" value="CAH1110905.1"/>
    <property type="molecule type" value="Genomic_DNA"/>
</dbReference>
<dbReference type="GO" id="GO:0003676">
    <property type="term" value="F:nucleic acid binding"/>
    <property type="evidence" value="ECO:0007669"/>
    <property type="project" value="InterPro"/>
</dbReference>
<organism evidence="4 5">
    <name type="scientific">Psylliodes chrysocephalus</name>
    <dbReference type="NCBI Taxonomy" id="3402493"/>
    <lineage>
        <taxon>Eukaryota</taxon>
        <taxon>Metazoa</taxon>
        <taxon>Ecdysozoa</taxon>
        <taxon>Arthropoda</taxon>
        <taxon>Hexapoda</taxon>
        <taxon>Insecta</taxon>
        <taxon>Pterygota</taxon>
        <taxon>Neoptera</taxon>
        <taxon>Endopterygota</taxon>
        <taxon>Coleoptera</taxon>
        <taxon>Polyphaga</taxon>
        <taxon>Cucujiformia</taxon>
        <taxon>Chrysomeloidea</taxon>
        <taxon>Chrysomelidae</taxon>
        <taxon>Galerucinae</taxon>
        <taxon>Alticini</taxon>
        <taxon>Psylliodes</taxon>
    </lineage>
</organism>
<keyword evidence="1" id="KW-0862">Zinc</keyword>
<feature type="domain" description="CCHC-type" evidence="3">
    <location>
        <begin position="663"/>
        <end position="678"/>
    </location>
</feature>
<evidence type="ECO:0000259" key="3">
    <source>
        <dbReference type="PROSITE" id="PS50158"/>
    </source>
</evidence>
<dbReference type="SMART" id="SM00343">
    <property type="entry name" value="ZnF_C2HC"/>
    <property type="match status" value="3"/>
</dbReference>
<evidence type="ECO:0000313" key="5">
    <source>
        <dbReference type="Proteomes" id="UP001153636"/>
    </source>
</evidence>
<evidence type="ECO:0000313" key="4">
    <source>
        <dbReference type="EMBL" id="CAH1110905.1"/>
    </source>
</evidence>
<dbReference type="AlphaFoldDB" id="A0A9P0D421"/>
<dbReference type="GO" id="GO:0008270">
    <property type="term" value="F:zinc ion binding"/>
    <property type="evidence" value="ECO:0007669"/>
    <property type="project" value="UniProtKB-KW"/>
</dbReference>
<keyword evidence="1" id="KW-0863">Zinc-finger</keyword>
<evidence type="ECO:0000256" key="2">
    <source>
        <dbReference type="SAM" id="MobiDB-lite"/>
    </source>
</evidence>
<feature type="domain" description="CCHC-type" evidence="3">
    <location>
        <begin position="640"/>
        <end position="655"/>
    </location>
</feature>
<reference evidence="4" key="1">
    <citation type="submission" date="2022-01" db="EMBL/GenBank/DDBJ databases">
        <authorList>
            <person name="King R."/>
        </authorList>
    </citation>
    <scope>NUCLEOTIDE SEQUENCE</scope>
</reference>
<dbReference type="Gene3D" id="4.10.60.10">
    <property type="entry name" value="Zinc finger, CCHC-type"/>
    <property type="match status" value="1"/>
</dbReference>
<proteinExistence type="predicted"/>